<name>A0A330M8N5_9GAMM</name>
<evidence type="ECO:0000313" key="1">
    <source>
        <dbReference type="EMBL" id="SQH78462.1"/>
    </source>
</evidence>
<protein>
    <submittedName>
        <fullName evidence="1">Uncharacterized protein</fullName>
    </submittedName>
</protein>
<dbReference type="Proteomes" id="UP000250123">
    <property type="component" value="Chromosome SHEWBE"/>
</dbReference>
<reference evidence="2" key="1">
    <citation type="submission" date="2018-06" db="EMBL/GenBank/DDBJ databases">
        <authorList>
            <person name="Cea G.-C."/>
            <person name="William W."/>
        </authorList>
    </citation>
    <scope>NUCLEOTIDE SEQUENCE [LARGE SCALE GENOMIC DNA]</scope>
    <source>
        <strain evidence="2">DB21MT-2</strain>
    </source>
</reference>
<dbReference type="KEGG" id="sbk:SHEWBE_4502"/>
<sequence>MFLTLVGENDATVNVTFNWIKDGTPALTPSYNLAKLLEQYRSKSDDMTHSLALGEVSSKFSDSPEALKELILKCGITPDYQDQLTP</sequence>
<accession>A0A330M8N5</accession>
<gene>
    <name evidence="1" type="ORF">SHEWBE_4502</name>
</gene>
<dbReference type="RefSeq" id="WP_197713526.1">
    <property type="nucleotide sequence ID" value="NZ_LS483452.1"/>
</dbReference>
<dbReference type="AlphaFoldDB" id="A0A330M8N5"/>
<evidence type="ECO:0000313" key="2">
    <source>
        <dbReference type="Proteomes" id="UP000250123"/>
    </source>
</evidence>
<organism evidence="1 2">
    <name type="scientific">Shewanella benthica</name>
    <dbReference type="NCBI Taxonomy" id="43661"/>
    <lineage>
        <taxon>Bacteria</taxon>
        <taxon>Pseudomonadati</taxon>
        <taxon>Pseudomonadota</taxon>
        <taxon>Gammaproteobacteria</taxon>
        <taxon>Alteromonadales</taxon>
        <taxon>Shewanellaceae</taxon>
        <taxon>Shewanella</taxon>
    </lineage>
</organism>
<proteinExistence type="predicted"/>
<dbReference type="EMBL" id="LS483452">
    <property type="protein sequence ID" value="SQH78462.1"/>
    <property type="molecule type" value="Genomic_DNA"/>
</dbReference>